<evidence type="ECO:0000256" key="3">
    <source>
        <dbReference type="ARBA" id="ARBA00022729"/>
    </source>
</evidence>
<dbReference type="Proteomes" id="UP001190640">
    <property type="component" value="Chromosome 6"/>
</dbReference>
<feature type="chain" id="PRO_5041716983" evidence="7">
    <location>
        <begin position="20"/>
        <end position="583"/>
    </location>
</feature>
<feature type="domain" description="Tectonic-1-3" evidence="8">
    <location>
        <begin position="353"/>
        <end position="525"/>
    </location>
</feature>
<keyword evidence="3 7" id="KW-0732">Signal</keyword>
<dbReference type="PANTHER" id="PTHR14611">
    <property type="entry name" value="TECTONIC FAMILY MEMBER"/>
    <property type="match status" value="1"/>
</dbReference>
<dbReference type="InterPro" id="IPR011677">
    <property type="entry name" value="TCTN1-3_dom"/>
</dbReference>
<accession>A0AA97L414</accession>
<evidence type="ECO:0000256" key="7">
    <source>
        <dbReference type="SAM" id="SignalP"/>
    </source>
</evidence>
<evidence type="ECO:0000259" key="9">
    <source>
        <dbReference type="Pfam" id="PF25752"/>
    </source>
</evidence>
<feature type="compositionally biased region" description="Acidic residues" evidence="6">
    <location>
        <begin position="23"/>
        <end position="33"/>
    </location>
</feature>
<dbReference type="Pfam" id="PF07773">
    <property type="entry name" value="TCTN_DUF1619"/>
    <property type="match status" value="2"/>
</dbReference>
<dbReference type="PANTHER" id="PTHR14611:SF4">
    <property type="entry name" value="TECTONIC-3"/>
    <property type="match status" value="1"/>
</dbReference>
<reference evidence="11" key="1">
    <citation type="submission" date="2025-08" db="UniProtKB">
        <authorList>
            <consortium name="RefSeq"/>
        </authorList>
    </citation>
    <scope>IDENTIFICATION</scope>
    <source>
        <tissue evidence="11">Blood</tissue>
    </source>
</reference>
<comment type="subunit">
    <text evidence="2">Part of the tectonic-like complex (also named B9 complex).</text>
</comment>
<evidence type="ECO:0000313" key="11">
    <source>
        <dbReference type="RefSeq" id="XP_054839147.1"/>
    </source>
</evidence>
<dbReference type="GeneID" id="129332223"/>
<gene>
    <name evidence="11" type="primary">TCTN3</name>
</gene>
<dbReference type="Pfam" id="PF25752">
    <property type="entry name" value="DUF1619_N"/>
    <property type="match status" value="1"/>
</dbReference>
<proteinExistence type="inferred from homology"/>
<name>A0AA97L414_EUBMA</name>
<evidence type="ECO:0000256" key="1">
    <source>
        <dbReference type="ARBA" id="ARBA00007633"/>
    </source>
</evidence>
<feature type="domain" description="Tectonic-1-3 N-terminal" evidence="9">
    <location>
        <begin position="58"/>
        <end position="159"/>
    </location>
</feature>
<organism evidence="10 11">
    <name type="scientific">Eublepharis macularius</name>
    <name type="common">Leopard gecko</name>
    <name type="synonym">Cyrtodactylus macularius</name>
    <dbReference type="NCBI Taxonomy" id="481883"/>
    <lineage>
        <taxon>Eukaryota</taxon>
        <taxon>Metazoa</taxon>
        <taxon>Chordata</taxon>
        <taxon>Craniata</taxon>
        <taxon>Vertebrata</taxon>
        <taxon>Euteleostomi</taxon>
        <taxon>Lepidosauria</taxon>
        <taxon>Squamata</taxon>
        <taxon>Bifurcata</taxon>
        <taxon>Gekkota</taxon>
        <taxon>Eublepharidae</taxon>
        <taxon>Eublepharinae</taxon>
        <taxon>Eublepharis</taxon>
    </lineage>
</organism>
<dbReference type="AlphaFoldDB" id="A0AA97L414"/>
<evidence type="ECO:0000256" key="6">
    <source>
        <dbReference type="SAM" id="MobiDB-lite"/>
    </source>
</evidence>
<comment type="similarity">
    <text evidence="1">Belongs to the tectonic family.</text>
</comment>
<dbReference type="CTD" id="26123"/>
<evidence type="ECO:0000313" key="10">
    <source>
        <dbReference type="Proteomes" id="UP001190640"/>
    </source>
</evidence>
<feature type="region of interest" description="Disordered" evidence="6">
    <location>
        <begin position="23"/>
        <end position="50"/>
    </location>
</feature>
<protein>
    <submittedName>
        <fullName evidence="11">Tectonic-3 isoform X1</fullName>
    </submittedName>
</protein>
<dbReference type="RefSeq" id="XP_054839147.1">
    <property type="nucleotide sequence ID" value="XM_054983172.1"/>
</dbReference>
<dbReference type="GO" id="GO:0007224">
    <property type="term" value="P:smoothened signaling pathway"/>
    <property type="evidence" value="ECO:0007669"/>
    <property type="project" value="TreeGrafter"/>
</dbReference>
<feature type="domain" description="Tectonic-1-3" evidence="8">
    <location>
        <begin position="183"/>
        <end position="342"/>
    </location>
</feature>
<dbReference type="InterPro" id="IPR057724">
    <property type="entry name" value="TCTN1-3_N"/>
</dbReference>
<keyword evidence="4" id="KW-0970">Cilium biogenesis/degradation</keyword>
<evidence type="ECO:0000256" key="5">
    <source>
        <dbReference type="ARBA" id="ARBA00023180"/>
    </source>
</evidence>
<dbReference type="GO" id="GO:0060271">
    <property type="term" value="P:cilium assembly"/>
    <property type="evidence" value="ECO:0007669"/>
    <property type="project" value="TreeGrafter"/>
</dbReference>
<keyword evidence="10" id="KW-1185">Reference proteome</keyword>
<dbReference type="KEGG" id="emc:129332223"/>
<evidence type="ECO:0000256" key="2">
    <source>
        <dbReference type="ARBA" id="ARBA00011495"/>
    </source>
</evidence>
<dbReference type="InterPro" id="IPR040354">
    <property type="entry name" value="TCTN1-3"/>
</dbReference>
<keyword evidence="5" id="KW-0325">Glycoprotein</keyword>
<feature type="signal peptide" evidence="7">
    <location>
        <begin position="1"/>
        <end position="19"/>
    </location>
</feature>
<evidence type="ECO:0000256" key="4">
    <source>
        <dbReference type="ARBA" id="ARBA00022794"/>
    </source>
</evidence>
<evidence type="ECO:0000259" key="8">
    <source>
        <dbReference type="Pfam" id="PF07773"/>
    </source>
</evidence>
<sequence length="583" mass="64897">MAAAQSIILLFLVAVLGKAEPEQENDTLYSEEDPTNKTGPSEIPEVRREQRAGRRAGSLSACPCDLHPGFCDLNCCCDSRCGSKCSVEGSECPFSFCLPGSTRAVSWMCLEKSLIFQNNTPYFTEIVSDSNGCTLLFCVQLNNSKLNYFQKPRVITKENLPALLAQYEGPSFILPEQTEPSPSTFYRVGDPIQISFAASSILSVLKQPTSMFASQLCVDENPAGFLESKSTSCIRIFTNLTRSCTTDPALNAASYYRDFSVLKVPVNLTVFQPLQVKIIPVSMPAPPRMIGSTCYNVVSEVVYKVEFNGIHGIQNVSVQFNLANIYGEPRSILQQRFSLNFWNRSPFINKQRSGNPGYITGAPLVALYNDTQQYVTVLQNQDNGQCSEKRYRIRFRESMRSGCQFNASVKLEETNCVHLQNSMYQAFQGPHYPGRLAITGNADASNPGEWNNIFTQRCTMQGIQPSVHCMIPISLEIQVIWAQVGLLSNPQAQVLGARYHYICKLQSLGTYINMLPLMTTVAFTDVTKWPEPPRSQPRVYWKLPFDFFFPFKMAFSGVGRNSGNQAGTLLVTLTLCGSLILNT</sequence>